<sequence>MGKSMKIKAAQNLGLHMLTRLKTPKGGLLVLFLLVVLSGIVFRFYQQRDAKTEITYQRARVQRDDIVVGFDSDGSVDFSKVTLRFDVKGTIAEVLVSEGDAVKKGQVIARLDDRDYQDQYGWLWPNCKRLQKMILPVCWTAN</sequence>
<comment type="caution">
    <text evidence="3">The sequence shown here is derived from an EMBL/GenBank/DDBJ whole genome shotgun (WGS) entry which is preliminary data.</text>
</comment>
<dbReference type="STRING" id="1121428.DESHY_20031"/>
<dbReference type="eggNOG" id="COG0845">
    <property type="taxonomic scope" value="Bacteria"/>
</dbReference>
<gene>
    <name evidence="3" type="ORF">DESHY_20031</name>
</gene>
<organism evidence="3 4">
    <name type="scientific">Desulforamulus hydrothermalis Lam5 = DSM 18033</name>
    <dbReference type="NCBI Taxonomy" id="1121428"/>
    <lineage>
        <taxon>Bacteria</taxon>
        <taxon>Bacillati</taxon>
        <taxon>Bacillota</taxon>
        <taxon>Clostridia</taxon>
        <taxon>Eubacteriales</taxon>
        <taxon>Peptococcaceae</taxon>
        <taxon>Desulforamulus</taxon>
    </lineage>
</organism>
<reference evidence="3 4" key="1">
    <citation type="journal article" date="2013" name="Genome Announc.">
        <title>Genome Sequence of the Sulfate-Reducing Bacterium Desulfotomaculum hydrothermale Lam5(T).</title>
        <authorList>
            <person name="Amin O."/>
            <person name="Fardeau M.L."/>
            <person name="Valette O."/>
            <person name="Hirschler-Rea A."/>
            <person name="Barbe V."/>
            <person name="Medigue C."/>
            <person name="Vacherie B."/>
            <person name="Ollivier B."/>
            <person name="Bertin P.N."/>
            <person name="Dolla A."/>
        </authorList>
    </citation>
    <scope>NUCLEOTIDE SEQUENCE [LARGE SCALE GENOMIC DNA]</scope>
    <source>
        <strain evidence="4">Lam5 / DSM 18033</strain>
    </source>
</reference>
<dbReference type="PANTHER" id="PTHR32347">
    <property type="entry name" value="EFFLUX SYSTEM COMPONENT YKNX-RELATED"/>
    <property type="match status" value="1"/>
</dbReference>
<name>K8DYW5_9FIRM</name>
<dbReference type="AlphaFoldDB" id="K8DYW5"/>
<dbReference type="InterPro" id="IPR050465">
    <property type="entry name" value="UPF0194_transport"/>
</dbReference>
<evidence type="ECO:0000313" key="3">
    <source>
        <dbReference type="EMBL" id="CCO08162.1"/>
    </source>
</evidence>
<protein>
    <submittedName>
        <fullName evidence="3">Efflux transporter, RND family, MFP subunit</fullName>
    </submittedName>
</protein>
<proteinExistence type="predicted"/>
<evidence type="ECO:0000256" key="2">
    <source>
        <dbReference type="ARBA" id="ARBA00023054"/>
    </source>
</evidence>
<dbReference type="Gene3D" id="2.40.50.100">
    <property type="match status" value="1"/>
</dbReference>
<dbReference type="Proteomes" id="UP000009315">
    <property type="component" value="Unassembled WGS sequence"/>
</dbReference>
<keyword evidence="4" id="KW-1185">Reference proteome</keyword>
<dbReference type="PANTHER" id="PTHR32347:SF14">
    <property type="entry name" value="EFFLUX SYSTEM COMPONENT YKNX-RELATED"/>
    <property type="match status" value="1"/>
</dbReference>
<evidence type="ECO:0000313" key="4">
    <source>
        <dbReference type="Proteomes" id="UP000009315"/>
    </source>
</evidence>
<dbReference type="SUPFAM" id="SSF111369">
    <property type="entry name" value="HlyD-like secretion proteins"/>
    <property type="match status" value="1"/>
</dbReference>
<dbReference type="EMBL" id="CAOS01000009">
    <property type="protein sequence ID" value="CCO08162.1"/>
    <property type="molecule type" value="Genomic_DNA"/>
</dbReference>
<dbReference type="GO" id="GO:0030313">
    <property type="term" value="C:cell envelope"/>
    <property type="evidence" value="ECO:0007669"/>
    <property type="project" value="UniProtKB-SubCell"/>
</dbReference>
<accession>K8DYW5</accession>
<keyword evidence="2" id="KW-0175">Coiled coil</keyword>
<evidence type="ECO:0000256" key="1">
    <source>
        <dbReference type="ARBA" id="ARBA00004196"/>
    </source>
</evidence>
<comment type="subcellular location">
    <subcellularLocation>
        <location evidence="1">Cell envelope</location>
    </subcellularLocation>
</comment>